<dbReference type="KEGG" id="splr:C0J00_09625"/>
<organism evidence="2 3">
    <name type="scientific">Streptococcus pluranimalium</name>
    <dbReference type="NCBI Taxonomy" id="82348"/>
    <lineage>
        <taxon>Bacteria</taxon>
        <taxon>Bacillati</taxon>
        <taxon>Bacillota</taxon>
        <taxon>Bacilli</taxon>
        <taxon>Lactobacillales</taxon>
        <taxon>Streptococcaceae</taxon>
        <taxon>Streptococcus</taxon>
    </lineage>
</organism>
<dbReference type="Proteomes" id="UP000238956">
    <property type="component" value="Chromosome"/>
</dbReference>
<keyword evidence="2" id="KW-0418">Kinase</keyword>
<evidence type="ECO:0000313" key="2">
    <source>
        <dbReference type="EMBL" id="AUW97342.1"/>
    </source>
</evidence>
<reference evidence="2 3" key="2">
    <citation type="submission" date="2018-02" db="EMBL/GenBank/DDBJ databases">
        <title>Whole genome sequencing analysis of Streptococcus pluranimalium isolated from cattle infected mastitis in China.</title>
        <authorList>
            <person name="Zhang J.-R."/>
            <person name="Hu G.-Z."/>
        </authorList>
    </citation>
    <scope>NUCLEOTIDE SEQUENCE [LARGE SCALE GENOMIC DNA]</scope>
    <source>
        <strain evidence="2 3">TH11417</strain>
    </source>
</reference>
<dbReference type="RefSeq" id="WP_104968646.1">
    <property type="nucleotide sequence ID" value="NZ_CP025536.1"/>
</dbReference>
<protein>
    <submittedName>
        <fullName evidence="2">Phosphoribulokinase</fullName>
    </submittedName>
</protein>
<dbReference type="AlphaFoldDB" id="A0A2L0D695"/>
<feature type="domain" description="Phosphoribulokinase/uridine kinase" evidence="1">
    <location>
        <begin position="22"/>
        <end position="196"/>
    </location>
</feature>
<dbReference type="EMBL" id="CP025536">
    <property type="protein sequence ID" value="AUW97342.1"/>
    <property type="molecule type" value="Genomic_DNA"/>
</dbReference>
<dbReference type="SUPFAM" id="SSF52540">
    <property type="entry name" value="P-loop containing nucleoside triphosphate hydrolases"/>
    <property type="match status" value="1"/>
</dbReference>
<name>A0A2L0D695_9STRE</name>
<evidence type="ECO:0000259" key="1">
    <source>
        <dbReference type="Pfam" id="PF00485"/>
    </source>
</evidence>
<sequence>MPRLQFIERFSRYLLSQKQSTIRIVGHGASGKSSLAKELAGMLGEQVNSLETDPYISSTEHRNLVVPKAFPDQKVTASIPIIHELKSLERDILALQQGVSILTIDEPWSPSKILHGDKPILIVEGMSGAFLPSSLFDVTIACYIDSQTELQRRLSRDTKVRQRNSEFVKKTHAIRRQQYHHYLEPIIKNAHILIDQSANDFKVTYQSSYLKDLK</sequence>
<gene>
    <name evidence="2" type="ORF">C0J00_09625</name>
</gene>
<dbReference type="GO" id="GO:0005524">
    <property type="term" value="F:ATP binding"/>
    <property type="evidence" value="ECO:0007669"/>
    <property type="project" value="InterPro"/>
</dbReference>
<dbReference type="Pfam" id="PF00485">
    <property type="entry name" value="PRK"/>
    <property type="match status" value="1"/>
</dbReference>
<dbReference type="OrthoDB" id="2388275at2"/>
<accession>A0A2L0D695</accession>
<dbReference type="InterPro" id="IPR027417">
    <property type="entry name" value="P-loop_NTPase"/>
</dbReference>
<evidence type="ECO:0000313" key="3">
    <source>
        <dbReference type="Proteomes" id="UP000238956"/>
    </source>
</evidence>
<dbReference type="InterPro" id="IPR006083">
    <property type="entry name" value="PRK/URK"/>
</dbReference>
<reference evidence="2 3" key="1">
    <citation type="submission" date="2017-12" db="EMBL/GenBank/DDBJ databases">
        <authorList>
            <person name="Hurst M.R.H."/>
        </authorList>
    </citation>
    <scope>NUCLEOTIDE SEQUENCE [LARGE SCALE GENOMIC DNA]</scope>
    <source>
        <strain evidence="2 3">TH11417</strain>
    </source>
</reference>
<dbReference type="GO" id="GO:0016301">
    <property type="term" value="F:kinase activity"/>
    <property type="evidence" value="ECO:0007669"/>
    <property type="project" value="UniProtKB-KW"/>
</dbReference>
<keyword evidence="2" id="KW-0808">Transferase</keyword>
<dbReference type="GeneID" id="98394165"/>
<proteinExistence type="predicted"/>
<dbReference type="Gene3D" id="3.40.50.300">
    <property type="entry name" value="P-loop containing nucleotide triphosphate hydrolases"/>
    <property type="match status" value="1"/>
</dbReference>
<keyword evidence="3" id="KW-1185">Reference proteome</keyword>